<organism evidence="2 3">
    <name type="scientific">Eumeta variegata</name>
    <name type="common">Bagworm moth</name>
    <name type="synonym">Eumeta japonica</name>
    <dbReference type="NCBI Taxonomy" id="151549"/>
    <lineage>
        <taxon>Eukaryota</taxon>
        <taxon>Metazoa</taxon>
        <taxon>Ecdysozoa</taxon>
        <taxon>Arthropoda</taxon>
        <taxon>Hexapoda</taxon>
        <taxon>Insecta</taxon>
        <taxon>Pterygota</taxon>
        <taxon>Neoptera</taxon>
        <taxon>Endopterygota</taxon>
        <taxon>Lepidoptera</taxon>
        <taxon>Glossata</taxon>
        <taxon>Ditrysia</taxon>
        <taxon>Tineoidea</taxon>
        <taxon>Psychidae</taxon>
        <taxon>Oiketicinae</taxon>
        <taxon>Eumeta</taxon>
    </lineage>
</organism>
<evidence type="ECO:0000313" key="2">
    <source>
        <dbReference type="EMBL" id="GBP14924.1"/>
    </source>
</evidence>
<keyword evidence="3" id="KW-1185">Reference proteome</keyword>
<feature type="compositionally biased region" description="Polar residues" evidence="1">
    <location>
        <begin position="95"/>
        <end position="108"/>
    </location>
</feature>
<sequence length="108" mass="12025">MRVINFAEALEIPLVYSFARFYDENEADRSGPGGLTLNFFIFILRPGLSISRHIKSAVGRWHVPVQADEPPGIRNIVSDLIETAGVEPATRHSGHNITQHGQTQETMI</sequence>
<proteinExistence type="predicted"/>
<gene>
    <name evidence="2" type="ORF">EVAR_75496_1</name>
</gene>
<reference evidence="2 3" key="1">
    <citation type="journal article" date="2019" name="Commun. Biol.">
        <title>The bagworm genome reveals a unique fibroin gene that provides high tensile strength.</title>
        <authorList>
            <person name="Kono N."/>
            <person name="Nakamura H."/>
            <person name="Ohtoshi R."/>
            <person name="Tomita M."/>
            <person name="Numata K."/>
            <person name="Arakawa K."/>
        </authorList>
    </citation>
    <scope>NUCLEOTIDE SEQUENCE [LARGE SCALE GENOMIC DNA]</scope>
</reference>
<evidence type="ECO:0000313" key="3">
    <source>
        <dbReference type="Proteomes" id="UP000299102"/>
    </source>
</evidence>
<feature type="region of interest" description="Disordered" evidence="1">
    <location>
        <begin position="89"/>
        <end position="108"/>
    </location>
</feature>
<dbReference type="AlphaFoldDB" id="A0A4C1TLI4"/>
<protein>
    <submittedName>
        <fullName evidence="2">Uncharacterized protein</fullName>
    </submittedName>
</protein>
<dbReference type="EMBL" id="BGZK01000067">
    <property type="protein sequence ID" value="GBP14924.1"/>
    <property type="molecule type" value="Genomic_DNA"/>
</dbReference>
<evidence type="ECO:0000256" key="1">
    <source>
        <dbReference type="SAM" id="MobiDB-lite"/>
    </source>
</evidence>
<comment type="caution">
    <text evidence="2">The sequence shown here is derived from an EMBL/GenBank/DDBJ whole genome shotgun (WGS) entry which is preliminary data.</text>
</comment>
<name>A0A4C1TLI4_EUMVA</name>
<accession>A0A4C1TLI4</accession>
<dbReference type="Proteomes" id="UP000299102">
    <property type="component" value="Unassembled WGS sequence"/>
</dbReference>